<keyword evidence="5" id="KW-0677">Repeat</keyword>
<organism evidence="15 16">
    <name type="scientific">Terrapene triunguis</name>
    <name type="common">Three-toed box turtle</name>
    <dbReference type="NCBI Taxonomy" id="2587831"/>
    <lineage>
        <taxon>Eukaryota</taxon>
        <taxon>Metazoa</taxon>
        <taxon>Chordata</taxon>
        <taxon>Craniata</taxon>
        <taxon>Vertebrata</taxon>
        <taxon>Euteleostomi</taxon>
        <taxon>Archelosauria</taxon>
        <taxon>Testudinata</taxon>
        <taxon>Testudines</taxon>
        <taxon>Cryptodira</taxon>
        <taxon>Durocryptodira</taxon>
        <taxon>Testudinoidea</taxon>
        <taxon>Emydidae</taxon>
        <taxon>Terrapene</taxon>
    </lineage>
</organism>
<dbReference type="InterPro" id="IPR036572">
    <property type="entry name" value="Doublecortin_dom_sf"/>
</dbReference>
<keyword evidence="7" id="KW-0969">Cilium</keyword>
<proteinExistence type="predicted"/>
<evidence type="ECO:0000313" key="15">
    <source>
        <dbReference type="Ensembl" id="ENSTMTP00000018595.1"/>
    </source>
</evidence>
<comment type="subunit">
    <text evidence="12">Interacts (via the doublecortin domains) with microtubules. Interacts with RP1L1. Interacts with MAK.</text>
</comment>
<dbReference type="PANTHER" id="PTHR23005:SF4">
    <property type="entry name" value="OXYGEN-REGULATED PROTEIN 1"/>
    <property type="match status" value="1"/>
</dbReference>
<dbReference type="PANTHER" id="PTHR23005">
    <property type="entry name" value="RETINITIS PIGMENTOSA 1 PROTEIN"/>
    <property type="match status" value="1"/>
</dbReference>
<evidence type="ECO:0000256" key="7">
    <source>
        <dbReference type="ARBA" id="ARBA00023069"/>
    </source>
</evidence>
<dbReference type="GO" id="GO:0001750">
    <property type="term" value="C:photoreceptor outer segment"/>
    <property type="evidence" value="ECO:0007669"/>
    <property type="project" value="UniProtKB-SubCell"/>
</dbReference>
<keyword evidence="3" id="KW-0963">Cytoplasm</keyword>
<dbReference type="InterPro" id="IPR003533">
    <property type="entry name" value="Doublecortin_dom"/>
</dbReference>
<evidence type="ECO:0000256" key="8">
    <source>
        <dbReference type="ARBA" id="ARBA00023212"/>
    </source>
</evidence>
<feature type="region of interest" description="Disordered" evidence="13">
    <location>
        <begin position="883"/>
        <end position="978"/>
    </location>
</feature>
<reference evidence="15" key="2">
    <citation type="submission" date="2025-09" db="UniProtKB">
        <authorList>
            <consortium name="Ensembl"/>
        </authorList>
    </citation>
    <scope>IDENTIFICATION</scope>
</reference>
<dbReference type="CDD" id="cd17147">
    <property type="entry name" value="DCX2_RP1"/>
    <property type="match status" value="1"/>
</dbReference>
<reference evidence="15" key="1">
    <citation type="submission" date="2025-08" db="UniProtKB">
        <authorList>
            <consortium name="Ensembl"/>
        </authorList>
    </citation>
    <scope>IDENTIFICATION</scope>
</reference>
<evidence type="ECO:0000256" key="1">
    <source>
        <dbReference type="ARBA" id="ARBA00004430"/>
    </source>
</evidence>
<feature type="compositionally biased region" description="Acidic residues" evidence="13">
    <location>
        <begin position="1398"/>
        <end position="1407"/>
    </location>
</feature>
<dbReference type="Proteomes" id="UP000472274">
    <property type="component" value="Unplaced"/>
</dbReference>
<evidence type="ECO:0000256" key="9">
    <source>
        <dbReference type="ARBA" id="ARBA00023273"/>
    </source>
</evidence>
<accession>A0A674JBF2</accession>
<keyword evidence="6" id="KW-0970">Cilium biogenesis/degradation</keyword>
<dbReference type="Pfam" id="PF03607">
    <property type="entry name" value="DCX"/>
    <property type="match status" value="2"/>
</dbReference>
<feature type="region of interest" description="Disordered" evidence="13">
    <location>
        <begin position="1505"/>
        <end position="1524"/>
    </location>
</feature>
<dbReference type="GO" id="GO:0035082">
    <property type="term" value="P:axoneme assembly"/>
    <property type="evidence" value="ECO:0007669"/>
    <property type="project" value="TreeGrafter"/>
</dbReference>
<feature type="compositionally biased region" description="Polar residues" evidence="13">
    <location>
        <begin position="909"/>
        <end position="935"/>
    </location>
</feature>
<comment type="subcellular location">
    <subcellularLocation>
        <location evidence="2">Cell projection</location>
        <location evidence="2">Cilium</location>
        <location evidence="2">Photoreceptor outer segment</location>
    </subcellularLocation>
    <subcellularLocation>
        <location evidence="1">Cytoplasm</location>
        <location evidence="1">Cytoskeleton</location>
        <location evidence="1">Cilium axoneme</location>
    </subcellularLocation>
</comment>
<dbReference type="CDD" id="cd17145">
    <property type="entry name" value="DCX1_RP1"/>
    <property type="match status" value="1"/>
</dbReference>
<keyword evidence="16" id="KW-1185">Reference proteome</keyword>
<evidence type="ECO:0000256" key="13">
    <source>
        <dbReference type="SAM" id="MobiDB-lite"/>
    </source>
</evidence>
<dbReference type="GO" id="GO:0005930">
    <property type="term" value="C:axoneme"/>
    <property type="evidence" value="ECO:0007669"/>
    <property type="project" value="UniProtKB-SubCell"/>
</dbReference>
<gene>
    <name evidence="15" type="primary">LOC112107192</name>
</gene>
<feature type="region of interest" description="Disordered" evidence="13">
    <location>
        <begin position="1394"/>
        <end position="1449"/>
    </location>
</feature>
<dbReference type="GO" id="GO:0042461">
    <property type="term" value="P:photoreceptor cell development"/>
    <property type="evidence" value="ECO:0007669"/>
    <property type="project" value="TreeGrafter"/>
</dbReference>
<dbReference type="Ensembl" id="ENSTMTT00000019250.1">
    <property type="protein sequence ID" value="ENSTMTP00000018595.1"/>
    <property type="gene ID" value="ENSTMTG00000013533.1"/>
</dbReference>
<comment type="function">
    <text evidence="10">Microtubule-associated protein regulating the stability and length of the microtubule-based axoneme of photoreceptors. Required for the differentiation of photoreceptor cells, it plays a role in the organization of the outer segment of rod and cone photoreceptors ensuring the correct orientation and higher-order stacking of outer segment disks along the photoreceptor axoneme.</text>
</comment>
<feature type="compositionally biased region" description="Polar residues" evidence="13">
    <location>
        <begin position="1882"/>
        <end position="1894"/>
    </location>
</feature>
<evidence type="ECO:0000259" key="14">
    <source>
        <dbReference type="PROSITE" id="PS50309"/>
    </source>
</evidence>
<dbReference type="FunFam" id="3.10.20.230:FF:000007">
    <property type="entry name" value="Oxygen-regulated protein 1"/>
    <property type="match status" value="1"/>
</dbReference>
<sequence>MSETPSTNYSMLQPNSSESEQTLSARHFNVTEPVVAKRICFYKSGDPQFNGIKMVINNRSFKTFDALLDNLSKRVPIPFGVRNISTPRGIHSITNLEDLEDGKSYICSHQKKIKPINLERASKKPLPWQISRPVSARRRVVQLAREKEDGIVQEDRAVKIRTPKKLLVFKNGDIRIRCTIVLSKKNMQNFETFLDSISELMQYPVVKLYTTDGRKVPNLQSLILCSGAIVAAGREPFKPGNYDPHRYSLPAKLPGLSNRVYPKANAKSESRNMSTQMPSGAQIYSVSSDKGYSNDNSDSSCIPDNYMGLAENHSHAGEDLSMVRSEDDIEKSVHVNQDGSMTVEMKVRFRIKEEETIKWTTTVSRAGVSADKNIKICNSAVGAEDHSSDLNISAYIKPTEAPVLENYNNDESDSLQQINTEATSKESESDLSTSDYKIWQNSSANMNVSNVSEDKVKPHFHRPPTPGPRRVRQKKALVESVTVISDKKVQEKMIGQFSYSEEIEDGESKSEYCMVTHSSSKTSSTNNSKLSEISNNDLLKLSLEKKKEETLIKLSHKSHGLKETTNTKTLDMPDEDGLLQNILEKSVVEEGMYNSLLSSCKANIGGFIPSSTIYQADRPLSADTINSLHDQCGIKEIKRSLSSFIRYSELSQSKSGDRLCNPSDLLLSSQGSIHSTCTGNKQTKMTMSTSTNATPETINFTTGSSPTTAESEKQFHGSTECDTTHSTDKSQLASSNSKKKKKKKKKRKSPSHYLDQGVHLHQNQQYKETAEEGTFKSEEMSHDMCITSESVQKSTTQIRDTYSETCQKRAMAFHVRNGDGSINSNKNLCPENELCPQVSVELQQNELSFSKKTKANRQLTNVKSKSGKKISLPLSARCEDSLIEEKADSKSETEHSQNTPGTEKEGICHSTNSIKQTHNSLITSKPLSEVANGNNLEREKDNVISDSSYKSSKKEKKQKKKKKNPSTPESKMHMSDGGNALDALKQEDFPDEIAEYSLESYVQNWLQNAFPNAVLPPNKLAPINKKEGNVANNKIGHSPMENIKTLSDKETKVIANKVHITGKPNLIEHHLLKKPMEPLSEMGAIEESAKWLYGRQIGSLTCADTSIMKEVKYLLQSDFQHDTKLQVFNEMHENDKKKLQSEIDTQDISPNQSISAEVAVQVDSKIFRKTETEARKDCVSSMLLQQLQSAMLCIQKAHTGCTEKSCDPTDFSSPSLLGSSPNLLLAWLLVLNLKESLNGMCKGDMLKTTCSCSEIFTLLQFLKQIAVTEEAEDLKDAVSNLQESTSNNLLHSGSRIEKQDSAHCHENPFVVEIQNVPNFHESENPNKICIPKDSTNSEENADVQELIEEFECSDIQKDPNASAETSDLNDLNVHKILSDRKYVNANSNNCSLTSNVELSEENEDEADSSLQDSQDKATDTSFNNEESGTSEEPNSTVHSITSNDKDNILDGEISEVEDKKDIMHLGNNKNAGEQVGTEKPNEHYKLVAETPTECDCEEDSVQEEKKENGTCEETPERLSTPSPLSFSYESKQITELDITEVEQKLQVKLIVKELEHGTQSNPSFELKKCFKSPATSDWSDYRPDTDDSDYNYRASSDFTNESGEEAMYEKQYNSGYVKRTIEQLYGKVEASFKPTLHTVLPYMSKVLQKDAEESQCTIMKKNSSLCQEHNACFVEKMSRSSLISHESLEEIKKDNNTWRRENFSSPCGVPADEDEGILIDKGKWLLKENHLVRRSPPEKTGMYGNLDTTSADTMFDNNSDDVPYSHFANLNQYPPHNEISFSEPEDMAKPSESGCHYFIMPHNSDSEPFPDLSLKSKPTFRDETPFLHAIKKENNNLSFTVCTTSTNLCTETNANYPAFTSVEFRLPDNKVHPLEEPLNDEPIQTQPTNDSNANRGALEEQDSLDKLHAICGQHCPILMAIIKPVNEEDRGYAYRKASDIENQFGLHLMTKKCQHLLWPSKDLIRDKNNHVILKNNCINKIASNIFNRFYANNTLDFINRNSFEILVSSGLGEKNKLKMLYVMEDMNVNAQEISNHENNVSKQVLNDITVSTNNKLPDTQQKICQGSRVSLIQILEEKSAPLLTDPAEGCHSETFHNCDIILNNTECNASENLKEENAFATEEETLFCVTYNKSSKEEEGT</sequence>
<evidence type="ECO:0000313" key="16">
    <source>
        <dbReference type="Proteomes" id="UP000472274"/>
    </source>
</evidence>
<evidence type="ECO:0000256" key="2">
    <source>
        <dbReference type="ARBA" id="ARBA00004504"/>
    </source>
</evidence>
<feature type="compositionally biased region" description="Basic residues" evidence="13">
    <location>
        <begin position="737"/>
        <end position="750"/>
    </location>
</feature>
<feature type="region of interest" description="Disordered" evidence="13">
    <location>
        <begin position="455"/>
        <end position="474"/>
    </location>
</feature>
<protein>
    <recommendedName>
        <fullName evidence="11">Oxygen-regulated protein 1</fullName>
    </recommendedName>
</protein>
<feature type="compositionally biased region" description="Basic residues" evidence="13">
    <location>
        <begin position="951"/>
        <end position="964"/>
    </location>
</feature>
<evidence type="ECO:0000256" key="10">
    <source>
        <dbReference type="ARBA" id="ARBA00043933"/>
    </source>
</evidence>
<evidence type="ECO:0000256" key="3">
    <source>
        <dbReference type="ARBA" id="ARBA00022490"/>
    </source>
</evidence>
<keyword evidence="8" id="KW-0206">Cytoskeleton</keyword>
<dbReference type="SUPFAM" id="SSF89837">
    <property type="entry name" value="Doublecortin (DC)"/>
    <property type="match status" value="2"/>
</dbReference>
<feature type="domain" description="Doublecortin" evidence="14">
    <location>
        <begin position="37"/>
        <end position="119"/>
    </location>
</feature>
<dbReference type="InParanoid" id="A0A674JBF2"/>
<evidence type="ECO:0000256" key="6">
    <source>
        <dbReference type="ARBA" id="ARBA00022794"/>
    </source>
</evidence>
<evidence type="ECO:0000256" key="4">
    <source>
        <dbReference type="ARBA" id="ARBA00022606"/>
    </source>
</evidence>
<dbReference type="GO" id="GO:0032391">
    <property type="term" value="C:photoreceptor connecting cilium"/>
    <property type="evidence" value="ECO:0007669"/>
    <property type="project" value="UniProtKB-ARBA"/>
</dbReference>
<name>A0A674JBF2_9SAUR</name>
<dbReference type="GeneTree" id="ENSGT00940000154242"/>
<dbReference type="GO" id="GO:0035556">
    <property type="term" value="P:intracellular signal transduction"/>
    <property type="evidence" value="ECO:0007669"/>
    <property type="project" value="InterPro"/>
</dbReference>
<feature type="region of interest" description="Disordered" evidence="13">
    <location>
        <begin position="677"/>
        <end position="773"/>
    </location>
</feature>
<feature type="compositionally biased region" description="Basic and acidic residues" evidence="13">
    <location>
        <begin position="883"/>
        <end position="895"/>
    </location>
</feature>
<feature type="domain" description="Doublecortin" evidence="14">
    <location>
        <begin position="164"/>
        <end position="243"/>
    </location>
</feature>
<feature type="region of interest" description="Disordered" evidence="13">
    <location>
        <begin position="1872"/>
        <end position="1895"/>
    </location>
</feature>
<dbReference type="GO" id="GO:0060041">
    <property type="term" value="P:retina development in camera-type eye"/>
    <property type="evidence" value="ECO:0007669"/>
    <property type="project" value="TreeGrafter"/>
</dbReference>
<dbReference type="PROSITE" id="PS50309">
    <property type="entry name" value="DC"/>
    <property type="match status" value="2"/>
</dbReference>
<dbReference type="FunFam" id="3.10.20.230:FF:000006">
    <property type="entry name" value="Oxygen-regulated protein 1"/>
    <property type="match status" value="1"/>
</dbReference>
<keyword evidence="9" id="KW-0966">Cell projection</keyword>
<feature type="compositionally biased region" description="Polar residues" evidence="13">
    <location>
        <begin position="677"/>
        <end position="709"/>
    </location>
</feature>
<dbReference type="SMART" id="SM00537">
    <property type="entry name" value="DCX"/>
    <property type="match status" value="2"/>
</dbReference>
<feature type="region of interest" description="Disordered" evidence="13">
    <location>
        <begin position="1"/>
        <end position="23"/>
    </location>
</feature>
<keyword evidence="4" id="KW-0716">Sensory transduction</keyword>
<evidence type="ECO:0000256" key="5">
    <source>
        <dbReference type="ARBA" id="ARBA00022737"/>
    </source>
</evidence>
<evidence type="ECO:0000256" key="11">
    <source>
        <dbReference type="ARBA" id="ARBA00044186"/>
    </source>
</evidence>
<feature type="compositionally biased region" description="Polar residues" evidence="13">
    <location>
        <begin position="1419"/>
        <end position="1442"/>
    </location>
</feature>
<dbReference type="GO" id="GO:0001917">
    <property type="term" value="C:photoreceptor inner segment"/>
    <property type="evidence" value="ECO:0007669"/>
    <property type="project" value="UniProtKB-ARBA"/>
</dbReference>
<dbReference type="Gene3D" id="3.10.20.230">
    <property type="entry name" value="Doublecortin domain"/>
    <property type="match status" value="2"/>
</dbReference>
<evidence type="ECO:0000256" key="12">
    <source>
        <dbReference type="ARBA" id="ARBA00046756"/>
    </source>
</evidence>
<dbReference type="GO" id="GO:0009416">
    <property type="term" value="P:response to light stimulus"/>
    <property type="evidence" value="ECO:0007669"/>
    <property type="project" value="UniProtKB-ARBA"/>
</dbReference>